<dbReference type="Pfam" id="PF24570">
    <property type="entry name" value="BACK_BPM_SPOP"/>
    <property type="match status" value="1"/>
</dbReference>
<dbReference type="SMR" id="A0A8I6XIZ1"/>
<evidence type="ECO:0000256" key="3">
    <source>
        <dbReference type="SAM" id="MobiDB-lite"/>
    </source>
</evidence>
<dbReference type="PANTHER" id="PTHR26379:SF493">
    <property type="entry name" value="BTB DOMAIN-CONTAINING PROTEIN"/>
    <property type="match status" value="1"/>
</dbReference>
<dbReference type="InterPro" id="IPR056423">
    <property type="entry name" value="BACK_BPM_SPOP"/>
</dbReference>
<keyword evidence="6" id="KW-1185">Reference proteome</keyword>
<evidence type="ECO:0000256" key="2">
    <source>
        <dbReference type="ARBA" id="ARBA00010846"/>
    </source>
</evidence>
<evidence type="ECO:0000259" key="4">
    <source>
        <dbReference type="PROSITE" id="PS50097"/>
    </source>
</evidence>
<dbReference type="InterPro" id="IPR045005">
    <property type="entry name" value="BPM1-6"/>
</dbReference>
<dbReference type="GeneID" id="123439130"/>
<proteinExistence type="inferred from homology"/>
<protein>
    <recommendedName>
        <fullName evidence="4">BTB domain-containing protein</fullName>
    </recommendedName>
</protein>
<evidence type="ECO:0000256" key="1">
    <source>
        <dbReference type="ARBA" id="ARBA00004906"/>
    </source>
</evidence>
<evidence type="ECO:0000313" key="5">
    <source>
        <dbReference type="EnsemblPlants" id="HORVU.MOREX.r3.3HG0219660.1.CDS1"/>
    </source>
</evidence>
<dbReference type="GO" id="GO:0016567">
    <property type="term" value="P:protein ubiquitination"/>
    <property type="evidence" value="ECO:0007669"/>
    <property type="project" value="InterPro"/>
</dbReference>
<name>A0A8I6XIZ1_HORVV</name>
<feature type="compositionally biased region" description="Low complexity" evidence="3">
    <location>
        <begin position="564"/>
        <end position="573"/>
    </location>
</feature>
<dbReference type="SUPFAM" id="SSF49599">
    <property type="entry name" value="TRAF domain-like"/>
    <property type="match status" value="2"/>
</dbReference>
<organism evidence="5 6">
    <name type="scientific">Hordeum vulgare subsp. vulgare</name>
    <name type="common">Domesticated barley</name>
    <dbReference type="NCBI Taxonomy" id="112509"/>
    <lineage>
        <taxon>Eukaryota</taxon>
        <taxon>Viridiplantae</taxon>
        <taxon>Streptophyta</taxon>
        <taxon>Embryophyta</taxon>
        <taxon>Tracheophyta</taxon>
        <taxon>Spermatophyta</taxon>
        <taxon>Magnoliopsida</taxon>
        <taxon>Liliopsida</taxon>
        <taxon>Poales</taxon>
        <taxon>Poaceae</taxon>
        <taxon>BOP clade</taxon>
        <taxon>Pooideae</taxon>
        <taxon>Triticodae</taxon>
        <taxon>Triticeae</taxon>
        <taxon>Hordeinae</taxon>
        <taxon>Hordeum</taxon>
    </lineage>
</organism>
<dbReference type="Gene3D" id="3.30.710.10">
    <property type="entry name" value="Potassium Channel Kv1.1, Chain A"/>
    <property type="match status" value="2"/>
</dbReference>
<comment type="pathway">
    <text evidence="1">Protein modification; protein ubiquitination.</text>
</comment>
<dbReference type="OrthoDB" id="676805at2759"/>
<dbReference type="InterPro" id="IPR002083">
    <property type="entry name" value="MATH/TRAF_dom"/>
</dbReference>
<dbReference type="EnsemblPlants" id="HORVU.MOREX.r3.3HG0219660.1">
    <property type="protein sequence ID" value="HORVU.MOREX.r3.3HG0219660.1.CDS1"/>
    <property type="gene ID" value="HORVU.MOREX.r3.3HG0219660"/>
</dbReference>
<dbReference type="SMART" id="SM00225">
    <property type="entry name" value="BTB"/>
    <property type="match status" value="2"/>
</dbReference>
<dbReference type="InterPro" id="IPR011333">
    <property type="entry name" value="SKP1/BTB/POZ_sf"/>
</dbReference>
<sequence length="733" mass="80986">MTRRCPWKKRTTPPPASRKPTSFVRAEHEFHIVGYKADARAALAYNANYSILSGAFEVGGHTWALECSFHNNDDDEHLTSITLLLLTPYTTQDAVVAKARLRIEDPLGNWPAAVWESDGTYTFHVWSGNTWLLSQSQAGRSWTLPVPDAFRGHESRYVQDDRLVILCTVEVLREEDSGVAKDMHKLLLLSSEPKSTSTPTPAPASPCMLPEPDVTFVVEQAEIQAHRLILAMRSPVFAAELLGEMREGTTRRVMVDDMSASTFRAMIRFIYTDELRIKGKTPATKKVVGCKEKRAAMRRLAMALDLLVAADRYDIEKLRLMCEKTLSESIDTTSVMPTLMAVHGRHTCRQLEASCIDYLASDANVYANVKATEEYKELEESCCSFLADVTDKVATTCILADNHAGDTTSVRRPEKRTASTYNTSELAHSIHELRIPNIESLQTSSGAKQRFSSDTFRIGGHDWKLDASVKEGKISVFATLLTDPGKAGVRALVCFMLDDPGGETTLIIGPFEDTFTSQGASYGYVDCTSVKDAVSSYMLPHDGSLTIRCEFILTTKARTGGTSGSDTSAGAGDDAPDVPPPPNVAYHLEQLLMSRKGSDVTFLVEKEEIHAHSLVIAARCPALYMMVVDSNQKKEHVVAVWYMRVGVFKAVLHFIYTDELPPLEDIAVAAGHDVTTIAYGVLDAAARFHLDGMKDKCEALIGVCVSQQNVLAMIRLAGHHDRKKLQDYCMKFK</sequence>
<dbReference type="Gramene" id="HORVU.MOREX.r3.3HG0219660.1">
    <property type="protein sequence ID" value="HORVU.MOREX.r3.3HG0219660.1.CDS1"/>
    <property type="gene ID" value="HORVU.MOREX.r3.3HG0219660"/>
</dbReference>
<feature type="domain" description="BTB" evidence="4">
    <location>
        <begin position="598"/>
        <end position="664"/>
    </location>
</feature>
<dbReference type="Proteomes" id="UP000011116">
    <property type="component" value="Chromosome 3H"/>
</dbReference>
<reference evidence="5" key="2">
    <citation type="submission" date="2020-10" db="EMBL/GenBank/DDBJ databases">
        <authorList>
            <person name="Scholz U."/>
            <person name="Mascher M."/>
            <person name="Fiebig A."/>
        </authorList>
    </citation>
    <scope>NUCLEOTIDE SEQUENCE [LARGE SCALE GENOMIC DNA]</scope>
    <source>
        <strain evidence="5">cv. Morex</strain>
    </source>
</reference>
<dbReference type="PANTHER" id="PTHR26379">
    <property type="entry name" value="BTB/POZ AND MATH DOMAIN-CONTAINING PROTEIN 1"/>
    <property type="match status" value="1"/>
</dbReference>
<feature type="region of interest" description="Disordered" evidence="3">
    <location>
        <begin position="559"/>
        <end position="579"/>
    </location>
</feature>
<feature type="compositionally biased region" description="Basic residues" evidence="3">
    <location>
        <begin position="1"/>
        <end position="11"/>
    </location>
</feature>
<dbReference type="PROSITE" id="PS50097">
    <property type="entry name" value="BTB"/>
    <property type="match status" value="2"/>
</dbReference>
<reference evidence="6" key="1">
    <citation type="journal article" date="2012" name="Nature">
        <title>A physical, genetic and functional sequence assembly of the barley genome.</title>
        <authorList>
            <consortium name="The International Barley Genome Sequencing Consortium"/>
            <person name="Mayer K.F."/>
            <person name="Waugh R."/>
            <person name="Brown J.W."/>
            <person name="Schulman A."/>
            <person name="Langridge P."/>
            <person name="Platzer M."/>
            <person name="Fincher G.B."/>
            <person name="Muehlbauer G.J."/>
            <person name="Sato K."/>
            <person name="Close T.J."/>
            <person name="Wise R.P."/>
            <person name="Stein N."/>
        </authorList>
    </citation>
    <scope>NUCLEOTIDE SEQUENCE [LARGE SCALE GENOMIC DNA]</scope>
    <source>
        <strain evidence="6">cv. Morex</strain>
    </source>
</reference>
<accession>A0A8I6XIZ1</accession>
<dbReference type="InterPro" id="IPR008974">
    <property type="entry name" value="TRAF-like"/>
</dbReference>
<dbReference type="AlphaFoldDB" id="A0A8I6XIZ1"/>
<dbReference type="InterPro" id="IPR000210">
    <property type="entry name" value="BTB/POZ_dom"/>
</dbReference>
<dbReference type="RefSeq" id="XP_044971814.1">
    <property type="nucleotide sequence ID" value="XM_045115879.1"/>
</dbReference>
<reference evidence="5" key="3">
    <citation type="submission" date="2022-01" db="UniProtKB">
        <authorList>
            <consortium name="EnsemblPlants"/>
        </authorList>
    </citation>
    <scope>IDENTIFICATION</scope>
    <source>
        <strain evidence="5">subsp. vulgare</strain>
    </source>
</reference>
<gene>
    <name evidence="5" type="primary">LOC123439130</name>
</gene>
<feature type="domain" description="BTB" evidence="4">
    <location>
        <begin position="212"/>
        <end position="279"/>
    </location>
</feature>
<dbReference type="SUPFAM" id="SSF54695">
    <property type="entry name" value="POZ domain"/>
    <property type="match status" value="2"/>
</dbReference>
<dbReference type="Gene3D" id="2.60.210.10">
    <property type="entry name" value="Apoptosis, Tumor Necrosis Factor Receptor Associated Protein 2, Chain A"/>
    <property type="match status" value="2"/>
</dbReference>
<dbReference type="CDD" id="cd00121">
    <property type="entry name" value="MATH"/>
    <property type="match status" value="1"/>
</dbReference>
<evidence type="ECO:0000313" key="6">
    <source>
        <dbReference type="Proteomes" id="UP000011116"/>
    </source>
</evidence>
<feature type="region of interest" description="Disordered" evidence="3">
    <location>
        <begin position="1"/>
        <end position="21"/>
    </location>
</feature>
<dbReference type="Gramene" id="HORVU.MOREX.r2.3HG0182950.1">
    <property type="protein sequence ID" value="HORVU.MOREX.r2.3HG0182950.1.CDS.1"/>
    <property type="gene ID" value="HORVU.MOREX.r2.3HG0182950"/>
</dbReference>
<dbReference type="KEGG" id="hvg:123439130"/>
<dbReference type="Gene3D" id="1.25.40.420">
    <property type="match status" value="1"/>
</dbReference>
<dbReference type="Pfam" id="PF00651">
    <property type="entry name" value="BTB"/>
    <property type="match status" value="2"/>
</dbReference>
<comment type="similarity">
    <text evidence="2">Belongs to the Tdpoz family.</text>
</comment>